<evidence type="ECO:0000256" key="1">
    <source>
        <dbReference type="SAM" id="Coils"/>
    </source>
</evidence>
<name>A0ABP0K4V9_9DINO</name>
<reference evidence="3 4" key="1">
    <citation type="submission" date="2024-02" db="EMBL/GenBank/DDBJ databases">
        <authorList>
            <person name="Chen Y."/>
            <person name="Shah S."/>
            <person name="Dougan E. K."/>
            <person name="Thang M."/>
            <person name="Chan C."/>
        </authorList>
    </citation>
    <scope>NUCLEOTIDE SEQUENCE [LARGE SCALE GENOMIC DNA]</scope>
</reference>
<evidence type="ECO:0000256" key="2">
    <source>
        <dbReference type="SAM" id="MobiDB-lite"/>
    </source>
</evidence>
<dbReference type="EMBL" id="CAXAMN010007513">
    <property type="protein sequence ID" value="CAK9021820.1"/>
    <property type="molecule type" value="Genomic_DNA"/>
</dbReference>
<feature type="region of interest" description="Disordered" evidence="2">
    <location>
        <begin position="159"/>
        <end position="225"/>
    </location>
</feature>
<gene>
    <name evidence="3" type="ORF">CCMP2556_LOCUS14580</name>
</gene>
<accession>A0ABP0K4V9</accession>
<keyword evidence="4" id="KW-1185">Reference proteome</keyword>
<dbReference type="Proteomes" id="UP001642484">
    <property type="component" value="Unassembled WGS sequence"/>
</dbReference>
<sequence>MVYTDADGKTFLYILYLESLQLDPSAADYLGSEAAIFWYVGDGAQYHSSQSVVLTDEPVRYAYCSFFSITMPNLPDRSQNVTMTLSVNDDHIGVAFLDFKDFGENDVFKESTVQLLTDAGVLEDTYSDCRTSPIEPTAGFFVDHTVDDQAKQLHDHIFPQAEPGPQERSDAQAEQAAEIEARKREAEREERRKAEEDAQARREAERKEQEEKEKARQILSSGSMSEPVLSQGEILRRLSAAAQEARRQHSLASALILWHRKTRNRRASAWLRRSSARRGAARLLRWWHHNTQTQLGRRCAARAREALLQRRCRARRLSEALRLWAARAAHGARRRLLPLRATCYARERLLVRSWSAWMHFWTSCAQQAQDLAQKRRQLLRSRLPVAWRFWHTWAQSSSNSSRCFELFRTKCRKTLRQRTWVAWHRFLARRWARQQRQREAMALFKGASRRHALVELWEAMALRQRRAEEQLVEQWRWRRASQKEAFQVMQAWQMCSARTKAAASSELQNFRTKLRMERETATNDTQKRHLGITVATRSELGAELGAWEGSRLLRLGRREETRPPLRGGKKKRGSEMKNVQRPRARTTSAVTVTEQRRIAAPVSPSAVRAGKRRKLNGGGRKSTGGQPAVSGSAPLRRPEVVVGPKAAAFYRTRATERTGGDAEDTEEKKNHLEDLLKKAAEESRAAMNAMMKRRIRQRLHKKLGCVLSKTDFSMAMERFKVLEAECPATAVVATKEDCSVDLPVWNTFIHFRSSQTSQRRCRSVG</sequence>
<comment type="caution">
    <text evidence="3">The sequence shown here is derived from an EMBL/GenBank/DDBJ whole genome shotgun (WGS) entry which is preliminary data.</text>
</comment>
<organism evidence="3 4">
    <name type="scientific">Durusdinium trenchii</name>
    <dbReference type="NCBI Taxonomy" id="1381693"/>
    <lineage>
        <taxon>Eukaryota</taxon>
        <taxon>Sar</taxon>
        <taxon>Alveolata</taxon>
        <taxon>Dinophyceae</taxon>
        <taxon>Suessiales</taxon>
        <taxon>Symbiodiniaceae</taxon>
        <taxon>Durusdinium</taxon>
    </lineage>
</organism>
<feature type="coiled-coil region" evidence="1">
    <location>
        <begin position="662"/>
        <end position="689"/>
    </location>
</feature>
<evidence type="ECO:0000313" key="4">
    <source>
        <dbReference type="Proteomes" id="UP001642484"/>
    </source>
</evidence>
<evidence type="ECO:0000313" key="3">
    <source>
        <dbReference type="EMBL" id="CAK9021820.1"/>
    </source>
</evidence>
<protein>
    <submittedName>
        <fullName evidence="3">Uncharacterized protein</fullName>
    </submittedName>
</protein>
<keyword evidence="1" id="KW-0175">Coiled coil</keyword>
<feature type="region of interest" description="Disordered" evidence="2">
    <location>
        <begin position="558"/>
        <end position="638"/>
    </location>
</feature>
<feature type="compositionally biased region" description="Basic and acidic residues" evidence="2">
    <location>
        <begin position="179"/>
        <end position="216"/>
    </location>
</feature>
<proteinExistence type="predicted"/>